<feature type="region of interest" description="Disordered" evidence="1">
    <location>
        <begin position="352"/>
        <end position="413"/>
    </location>
</feature>
<dbReference type="Proteomes" id="UP000472372">
    <property type="component" value="Chromosome 9"/>
</dbReference>
<proteinExistence type="predicted"/>
<evidence type="ECO:0000256" key="1">
    <source>
        <dbReference type="SAM" id="MobiDB-lite"/>
    </source>
</evidence>
<dbReference type="AlphaFoldDB" id="A0A6S6WD84"/>
<dbReference type="Pfam" id="PF10680">
    <property type="entry name" value="RRN9"/>
    <property type="match status" value="1"/>
</dbReference>
<evidence type="ECO:0000313" key="4">
    <source>
        <dbReference type="Proteomes" id="UP000472372"/>
    </source>
</evidence>
<accession>A0A6S6WD84</accession>
<organism evidence="3 4">
    <name type="scientific">Pyrenophora teres f. teres</name>
    <dbReference type="NCBI Taxonomy" id="97479"/>
    <lineage>
        <taxon>Eukaryota</taxon>
        <taxon>Fungi</taxon>
        <taxon>Dikarya</taxon>
        <taxon>Ascomycota</taxon>
        <taxon>Pezizomycotina</taxon>
        <taxon>Dothideomycetes</taxon>
        <taxon>Pleosporomycetidae</taxon>
        <taxon>Pleosporales</taxon>
        <taxon>Pleosporineae</taxon>
        <taxon>Pleosporaceae</taxon>
        <taxon>Pyrenophora</taxon>
    </lineage>
</organism>
<feature type="domain" description="Rrn9" evidence="2">
    <location>
        <begin position="105"/>
        <end position="187"/>
    </location>
</feature>
<feature type="compositionally biased region" description="Low complexity" evidence="1">
    <location>
        <begin position="14"/>
        <end position="32"/>
    </location>
</feature>
<feature type="region of interest" description="Disordered" evidence="1">
    <location>
        <begin position="623"/>
        <end position="656"/>
    </location>
</feature>
<name>A0A6S6WD84_9PLEO</name>
<feature type="region of interest" description="Disordered" evidence="1">
    <location>
        <begin position="228"/>
        <end position="305"/>
    </location>
</feature>
<dbReference type="InterPro" id="IPR019622">
    <property type="entry name" value="Rrn9_dom"/>
</dbReference>
<feature type="region of interest" description="Disordered" evidence="1">
    <location>
        <begin position="443"/>
        <end position="470"/>
    </location>
</feature>
<feature type="compositionally biased region" description="Low complexity" evidence="1">
    <location>
        <begin position="378"/>
        <end position="407"/>
    </location>
</feature>
<evidence type="ECO:0000313" key="3">
    <source>
        <dbReference type="EMBL" id="CAE7206062.1"/>
    </source>
</evidence>
<feature type="compositionally biased region" description="Acidic residues" evidence="1">
    <location>
        <begin position="267"/>
        <end position="280"/>
    </location>
</feature>
<dbReference type="EMBL" id="HG992985">
    <property type="protein sequence ID" value="CAE7206062.1"/>
    <property type="molecule type" value="Genomic_DNA"/>
</dbReference>
<feature type="compositionally biased region" description="Polar residues" evidence="1">
    <location>
        <begin position="84"/>
        <end position="95"/>
    </location>
</feature>
<protein>
    <submittedName>
        <fullName evidence="3">RRN9 domain containing protein</fullName>
    </submittedName>
</protein>
<feature type="compositionally biased region" description="Acidic residues" evidence="1">
    <location>
        <begin position="363"/>
        <end position="374"/>
    </location>
</feature>
<evidence type="ECO:0000259" key="2">
    <source>
        <dbReference type="Pfam" id="PF10680"/>
    </source>
</evidence>
<feature type="compositionally biased region" description="Acidic residues" evidence="1">
    <location>
        <begin position="66"/>
        <end position="75"/>
    </location>
</feature>
<feature type="region of interest" description="Disordered" evidence="1">
    <location>
        <begin position="1"/>
        <end position="95"/>
    </location>
</feature>
<reference evidence="3" key="1">
    <citation type="submission" date="2021-02" db="EMBL/GenBank/DDBJ databases">
        <authorList>
            <person name="Syme A R."/>
            <person name="Syme A R."/>
            <person name="Moolhuijzen P."/>
        </authorList>
    </citation>
    <scope>NUCLEOTIDE SEQUENCE</scope>
    <source>
        <strain evidence="3">W1-1</strain>
    </source>
</reference>
<sequence length="656" mass="73471">MSLFGGSAPRPRSSYESDTPESSSVPSSPSVVETEDPGDIPEIHTLDAAAAEEEEDTDTDSRAESNESEDDEEESEKTARVRRNTNQAQKWRNTTEGELQIMDSIEQMEAEDLVAHLYNTHALKRRVRRPTQDLAQLKSWQGRDSWLKTGKDLEFKDAAGLVQPELVPPKAWTAWPDSPEKLLRSKTQWASDFALEWHIGGVRDALEELKEELLAIFLRLARKQWDQRESPLSESDAEEPAETSRSRSREGSTTPANLRPTSRADGDMDDGEIDEEDIDLDGYSHDETYDTGNESTSRRKRGRRAYFNTLTKPTVLADDAKAQRLLQPTIQSMISRLDRLALAIFRTRLNHFTGAGGSNADTSDADTSDADTSDSESTRSALRSPSRARSRSVTSPESSSSSSSSEESTSDDHTRLQNLRFSDFDQNTVAAWDHGKSTLRRLKRERREERHLERKRRRSSSSQSDGEKWTIKDDSIREGLMDWSELLGLAAVQGWDPEAIARTAQRCATLFDESMSFIPLPESQATKPPLEPVLYTPCTIPAPPIVPSNARSPALNRPFFQTGTLRCPHPDCYGSKKDFPIPYRTIEHCIRVHGYDPRTNKSHDEEGVADGFLQAVTLRPGWFGNGRPKVGNARKRAKSRHVDSQDTSEVDVGAGE</sequence>
<gene>
    <name evidence="3" type="ORF">PTTW11_09481</name>
</gene>